<gene>
    <name evidence="3" type="ORF">NCGR_LOCUS36885</name>
</gene>
<feature type="compositionally biased region" description="Basic and acidic residues" evidence="1">
    <location>
        <begin position="113"/>
        <end position="124"/>
    </location>
</feature>
<organism evidence="3 4">
    <name type="scientific">Miscanthus lutarioriparius</name>
    <dbReference type="NCBI Taxonomy" id="422564"/>
    <lineage>
        <taxon>Eukaryota</taxon>
        <taxon>Viridiplantae</taxon>
        <taxon>Streptophyta</taxon>
        <taxon>Embryophyta</taxon>
        <taxon>Tracheophyta</taxon>
        <taxon>Spermatophyta</taxon>
        <taxon>Magnoliopsida</taxon>
        <taxon>Liliopsida</taxon>
        <taxon>Poales</taxon>
        <taxon>Poaceae</taxon>
        <taxon>PACMAD clade</taxon>
        <taxon>Panicoideae</taxon>
        <taxon>Andropogonodae</taxon>
        <taxon>Andropogoneae</taxon>
        <taxon>Saccharinae</taxon>
        <taxon>Miscanthus</taxon>
    </lineage>
</organism>
<feature type="domain" description="RIN4 pathogenic type III effector avirulence factor Avr cleavage site" evidence="2">
    <location>
        <begin position="25"/>
        <end position="54"/>
    </location>
</feature>
<keyword evidence="4" id="KW-1185">Reference proteome</keyword>
<dbReference type="PANTHER" id="PTHR33882:SF6">
    <property type="entry name" value="OS11G0603100 PROTEIN"/>
    <property type="match status" value="1"/>
</dbReference>
<feature type="region of interest" description="Disordered" evidence="1">
    <location>
        <begin position="1"/>
        <end position="36"/>
    </location>
</feature>
<dbReference type="PANTHER" id="PTHR33882">
    <property type="entry name" value="PATHOGENIC TYPE III EFFECTOR AVIRULENCE FACTOR AVR AVRRPT-CLEAVAGE: CLEAVAGE SITE PROTEIN"/>
    <property type="match status" value="1"/>
</dbReference>
<dbReference type="Proteomes" id="UP000604825">
    <property type="component" value="Unassembled WGS sequence"/>
</dbReference>
<comment type="caution">
    <text evidence="3">The sequence shown here is derived from an EMBL/GenBank/DDBJ whole genome shotgun (WGS) entry which is preliminary data.</text>
</comment>
<dbReference type="EMBL" id="CAJGYO010000009">
    <property type="protein sequence ID" value="CAD6253253.1"/>
    <property type="molecule type" value="Genomic_DNA"/>
</dbReference>
<evidence type="ECO:0000259" key="2">
    <source>
        <dbReference type="Pfam" id="PF05627"/>
    </source>
</evidence>
<evidence type="ECO:0000313" key="3">
    <source>
        <dbReference type="EMBL" id="CAD6253253.1"/>
    </source>
</evidence>
<dbReference type="AlphaFoldDB" id="A0A811QBB3"/>
<dbReference type="OrthoDB" id="692668at2759"/>
<proteinExistence type="predicted"/>
<name>A0A811QBB3_9POAL</name>
<accession>A0A811QBB3</accession>
<feature type="compositionally biased region" description="Low complexity" evidence="1">
    <location>
        <begin position="10"/>
        <end position="30"/>
    </location>
</feature>
<reference evidence="3" key="1">
    <citation type="submission" date="2020-10" db="EMBL/GenBank/DDBJ databases">
        <authorList>
            <person name="Han B."/>
            <person name="Lu T."/>
            <person name="Zhao Q."/>
            <person name="Huang X."/>
            <person name="Zhao Y."/>
        </authorList>
    </citation>
    <scope>NUCLEOTIDE SEQUENCE</scope>
</reference>
<dbReference type="InterPro" id="IPR008700">
    <property type="entry name" value="TypeIII_avirulence_cleave"/>
</dbReference>
<evidence type="ECO:0000313" key="4">
    <source>
        <dbReference type="Proteomes" id="UP000604825"/>
    </source>
</evidence>
<evidence type="ECO:0000256" key="1">
    <source>
        <dbReference type="SAM" id="MobiDB-lite"/>
    </source>
</evidence>
<dbReference type="Pfam" id="PF05627">
    <property type="entry name" value="AvrRpt-cleavage"/>
    <property type="match status" value="1"/>
</dbReference>
<sequence>MAKLTEARARPAAATATSARARPPRASVPAFGGWEGGAAAPDYSLDFTNIRAARMQQRRKALSWSSFVGNAAVAVETSPGGDEEKRQWSSASASDGDDDDRERRQRHRLRRLRSADDDGVDDRLPIQPRRAAPKENSRRFAVADEYKVGEFNFANQIRHSR</sequence>
<feature type="region of interest" description="Disordered" evidence="1">
    <location>
        <begin position="75"/>
        <end position="138"/>
    </location>
</feature>
<protein>
    <recommendedName>
        <fullName evidence="2">RIN4 pathogenic type III effector avirulence factor Avr cleavage site domain-containing protein</fullName>
    </recommendedName>
</protein>